<evidence type="ECO:0000256" key="2">
    <source>
        <dbReference type="ARBA" id="ARBA00007394"/>
    </source>
</evidence>
<comment type="caution">
    <text evidence="16">The sequence shown here is derived from an EMBL/GenBank/DDBJ whole genome shotgun (WGS) entry which is preliminary data.</text>
</comment>
<evidence type="ECO:0000256" key="12">
    <source>
        <dbReference type="ARBA" id="ARBA00023319"/>
    </source>
</evidence>
<dbReference type="PANTHER" id="PTHR19944:SF86">
    <property type="entry name" value="HLA CLASS II HISTOCOMPATIBILITY ANTIGEN, DR ALPHA CHAIN"/>
    <property type="match status" value="1"/>
</dbReference>
<dbReference type="InterPro" id="IPR001003">
    <property type="entry name" value="MHC_II_a_N"/>
</dbReference>
<evidence type="ECO:0000259" key="15">
    <source>
        <dbReference type="PROSITE" id="PS50835"/>
    </source>
</evidence>
<evidence type="ECO:0000256" key="9">
    <source>
        <dbReference type="ARBA" id="ARBA00023157"/>
    </source>
</evidence>
<name>A0ABD1JZQ1_9TELE</name>
<dbReference type="InterPro" id="IPR050160">
    <property type="entry name" value="MHC/Immunoglobulin"/>
</dbReference>
<keyword evidence="12" id="KW-0393">Immunoglobulin domain</keyword>
<dbReference type="Proteomes" id="UP001591681">
    <property type="component" value="Unassembled WGS sequence"/>
</dbReference>
<dbReference type="Pfam" id="PF07654">
    <property type="entry name" value="C1-set"/>
    <property type="match status" value="1"/>
</dbReference>
<evidence type="ECO:0000256" key="5">
    <source>
        <dbReference type="ARBA" id="ARBA00022859"/>
    </source>
</evidence>
<evidence type="ECO:0000256" key="11">
    <source>
        <dbReference type="ARBA" id="ARBA00023182"/>
    </source>
</evidence>
<keyword evidence="11" id="KW-0491">MHC II</keyword>
<sequence length="237" mass="25868">MTLTAILLVLTGIICTETKMVHVDLALSGCSGCDGEDMNGLDGEEMAHADFMSGKYVMTLPEFADPFVYPEGTYEAAVAGQQVCKQNLAVAIQAYRHPAVAEAPPVSFLYPRDEVKLGNENTLICLISGFYPPRLTVRWTKNDKNVTEGVSSSQLRMNVNDGSYSQFSSLMFTPQRGDIYTCTVEHPALDWPLTKDFDVKVSKSSVYPSVFCGAGVTLGLLEVAIGIFFFIKGSHCH</sequence>
<keyword evidence="3 13" id="KW-0812">Transmembrane</keyword>
<keyword evidence="6 13" id="KW-1133">Transmembrane helix</keyword>
<evidence type="ECO:0000256" key="10">
    <source>
        <dbReference type="ARBA" id="ARBA00023180"/>
    </source>
</evidence>
<dbReference type="InterPro" id="IPR013783">
    <property type="entry name" value="Ig-like_fold"/>
</dbReference>
<keyword evidence="8 13" id="KW-0472">Membrane</keyword>
<feature type="chain" id="PRO_5044746136" description="Ig-like domain-containing protein" evidence="14">
    <location>
        <begin position="19"/>
        <end position="237"/>
    </location>
</feature>
<keyword evidence="9" id="KW-1015">Disulfide bond</keyword>
<dbReference type="SUPFAM" id="SSF54452">
    <property type="entry name" value="MHC antigen-recognition domain"/>
    <property type="match status" value="1"/>
</dbReference>
<evidence type="ECO:0000256" key="1">
    <source>
        <dbReference type="ARBA" id="ARBA00004479"/>
    </source>
</evidence>
<evidence type="ECO:0000256" key="3">
    <source>
        <dbReference type="ARBA" id="ARBA00022692"/>
    </source>
</evidence>
<feature type="transmembrane region" description="Helical" evidence="13">
    <location>
        <begin position="206"/>
        <end position="231"/>
    </location>
</feature>
<evidence type="ECO:0000256" key="8">
    <source>
        <dbReference type="ARBA" id="ARBA00023136"/>
    </source>
</evidence>
<accession>A0ABD1JZQ1</accession>
<dbReference type="Gene3D" id="3.10.320.10">
    <property type="entry name" value="Class II Histocompatibility Antigen, M Beta Chain, Chain B, domain 1"/>
    <property type="match status" value="1"/>
</dbReference>
<dbReference type="Pfam" id="PF00993">
    <property type="entry name" value="MHC_II_alpha"/>
    <property type="match status" value="1"/>
</dbReference>
<dbReference type="AlphaFoldDB" id="A0ABD1JZQ1"/>
<dbReference type="GO" id="GO:0002250">
    <property type="term" value="P:adaptive immune response"/>
    <property type="evidence" value="ECO:0007669"/>
    <property type="project" value="UniProtKB-KW"/>
</dbReference>
<evidence type="ECO:0000313" key="16">
    <source>
        <dbReference type="EMBL" id="KAL2092148.1"/>
    </source>
</evidence>
<evidence type="ECO:0000256" key="7">
    <source>
        <dbReference type="ARBA" id="ARBA00023130"/>
    </source>
</evidence>
<dbReference type="PROSITE" id="PS00290">
    <property type="entry name" value="IG_MHC"/>
    <property type="match status" value="1"/>
</dbReference>
<dbReference type="SMART" id="SM00407">
    <property type="entry name" value="IGc1"/>
    <property type="match status" value="1"/>
</dbReference>
<dbReference type="InterPro" id="IPR007110">
    <property type="entry name" value="Ig-like_dom"/>
</dbReference>
<organism evidence="16 17">
    <name type="scientific">Coilia grayii</name>
    <name type="common">Gray's grenadier anchovy</name>
    <dbReference type="NCBI Taxonomy" id="363190"/>
    <lineage>
        <taxon>Eukaryota</taxon>
        <taxon>Metazoa</taxon>
        <taxon>Chordata</taxon>
        <taxon>Craniata</taxon>
        <taxon>Vertebrata</taxon>
        <taxon>Euteleostomi</taxon>
        <taxon>Actinopterygii</taxon>
        <taxon>Neopterygii</taxon>
        <taxon>Teleostei</taxon>
        <taxon>Clupei</taxon>
        <taxon>Clupeiformes</taxon>
        <taxon>Clupeoidei</taxon>
        <taxon>Engraulidae</taxon>
        <taxon>Coilinae</taxon>
        <taxon>Coilia</taxon>
    </lineage>
</organism>
<dbReference type="InterPro" id="IPR003597">
    <property type="entry name" value="Ig_C1-set"/>
</dbReference>
<dbReference type="InterPro" id="IPR011162">
    <property type="entry name" value="MHC_I/II-like_Ag-recog"/>
</dbReference>
<proteinExistence type="inferred from homology"/>
<protein>
    <recommendedName>
        <fullName evidence="15">Ig-like domain-containing protein</fullName>
    </recommendedName>
</protein>
<evidence type="ECO:0000256" key="14">
    <source>
        <dbReference type="SAM" id="SignalP"/>
    </source>
</evidence>
<dbReference type="InterPro" id="IPR036179">
    <property type="entry name" value="Ig-like_dom_sf"/>
</dbReference>
<dbReference type="Gene3D" id="2.60.40.10">
    <property type="entry name" value="Immunoglobulins"/>
    <property type="match status" value="1"/>
</dbReference>
<dbReference type="EMBL" id="JBHFQA010000010">
    <property type="protein sequence ID" value="KAL2092148.1"/>
    <property type="molecule type" value="Genomic_DNA"/>
</dbReference>
<dbReference type="GO" id="GO:0042613">
    <property type="term" value="C:MHC class II protein complex"/>
    <property type="evidence" value="ECO:0007669"/>
    <property type="project" value="UniProtKB-KW"/>
</dbReference>
<evidence type="ECO:0000256" key="6">
    <source>
        <dbReference type="ARBA" id="ARBA00022989"/>
    </source>
</evidence>
<evidence type="ECO:0000256" key="4">
    <source>
        <dbReference type="ARBA" id="ARBA00022729"/>
    </source>
</evidence>
<feature type="signal peptide" evidence="14">
    <location>
        <begin position="1"/>
        <end position="18"/>
    </location>
</feature>
<dbReference type="InterPro" id="IPR014745">
    <property type="entry name" value="MHC_II_a/b_N"/>
</dbReference>
<dbReference type="GO" id="GO:0002504">
    <property type="term" value="P:antigen processing and presentation of peptide or polysaccharide antigen via MHC class II"/>
    <property type="evidence" value="ECO:0007669"/>
    <property type="project" value="UniProtKB-KW"/>
</dbReference>
<dbReference type="SUPFAM" id="SSF48726">
    <property type="entry name" value="Immunoglobulin"/>
    <property type="match status" value="1"/>
</dbReference>
<feature type="domain" description="Ig-like" evidence="15">
    <location>
        <begin position="98"/>
        <end position="194"/>
    </location>
</feature>
<reference evidence="16 17" key="1">
    <citation type="submission" date="2024-09" db="EMBL/GenBank/DDBJ databases">
        <title>A chromosome-level genome assembly of Gray's grenadier anchovy, Coilia grayii.</title>
        <authorList>
            <person name="Fu Z."/>
        </authorList>
    </citation>
    <scope>NUCLEOTIDE SEQUENCE [LARGE SCALE GENOMIC DNA]</scope>
    <source>
        <strain evidence="16">G4</strain>
        <tissue evidence="16">Muscle</tissue>
    </source>
</reference>
<gene>
    <name evidence="16" type="ORF">ACEWY4_011946</name>
</gene>
<dbReference type="PANTHER" id="PTHR19944">
    <property type="entry name" value="MHC CLASS II-RELATED"/>
    <property type="match status" value="1"/>
</dbReference>
<keyword evidence="5" id="KW-0391">Immunity</keyword>
<comment type="similarity">
    <text evidence="2">Belongs to the MHC class II family.</text>
</comment>
<keyword evidence="7" id="KW-1064">Adaptive immunity</keyword>
<evidence type="ECO:0000313" key="17">
    <source>
        <dbReference type="Proteomes" id="UP001591681"/>
    </source>
</evidence>
<dbReference type="InterPro" id="IPR003006">
    <property type="entry name" value="Ig/MHC_CS"/>
</dbReference>
<comment type="subcellular location">
    <subcellularLocation>
        <location evidence="1">Membrane</location>
        <topology evidence="1">Single-pass type I membrane protein</topology>
    </subcellularLocation>
</comment>
<dbReference type="SMART" id="SM00920">
    <property type="entry name" value="MHC_II_alpha"/>
    <property type="match status" value="1"/>
</dbReference>
<keyword evidence="10" id="KW-0325">Glycoprotein</keyword>
<keyword evidence="4 14" id="KW-0732">Signal</keyword>
<keyword evidence="17" id="KW-1185">Reference proteome</keyword>
<dbReference type="PROSITE" id="PS50835">
    <property type="entry name" value="IG_LIKE"/>
    <property type="match status" value="1"/>
</dbReference>
<evidence type="ECO:0000256" key="13">
    <source>
        <dbReference type="SAM" id="Phobius"/>
    </source>
</evidence>